<dbReference type="Gene3D" id="2.40.50.90">
    <property type="match status" value="1"/>
</dbReference>
<sequence length="87" mass="9225">WWTATPSTSAALCGSSSTRTGRSASRTPSPRAVLRSPGGEAARDFLARLLPVGTKCRLATERDVTTFGRYVASIELEDGRDVATALI</sequence>
<feature type="non-terminal residue" evidence="2">
    <location>
        <position position="1"/>
    </location>
</feature>
<protein>
    <recommendedName>
        <fullName evidence="3">TNase-like domain-containing protein</fullName>
    </recommendedName>
</protein>
<accession>A0A6J4R1F9</accession>
<evidence type="ECO:0000313" key="2">
    <source>
        <dbReference type="EMBL" id="CAA9452795.1"/>
    </source>
</evidence>
<feature type="compositionally biased region" description="Polar residues" evidence="1">
    <location>
        <begin position="1"/>
        <end position="10"/>
    </location>
</feature>
<evidence type="ECO:0008006" key="3">
    <source>
        <dbReference type="Google" id="ProtNLM"/>
    </source>
</evidence>
<dbReference type="AlphaFoldDB" id="A0A6J4R1F9"/>
<organism evidence="2">
    <name type="scientific">uncultured Rubrobacteraceae bacterium</name>
    <dbReference type="NCBI Taxonomy" id="349277"/>
    <lineage>
        <taxon>Bacteria</taxon>
        <taxon>Bacillati</taxon>
        <taxon>Actinomycetota</taxon>
        <taxon>Rubrobacteria</taxon>
        <taxon>Rubrobacterales</taxon>
        <taxon>Rubrobacteraceae</taxon>
        <taxon>environmental samples</taxon>
    </lineage>
</organism>
<reference evidence="2" key="1">
    <citation type="submission" date="2020-02" db="EMBL/GenBank/DDBJ databases">
        <authorList>
            <person name="Meier V. D."/>
        </authorList>
    </citation>
    <scope>NUCLEOTIDE SEQUENCE</scope>
    <source>
        <strain evidence="2">AVDCRST_MAG01</strain>
    </source>
</reference>
<evidence type="ECO:0000256" key="1">
    <source>
        <dbReference type="SAM" id="MobiDB-lite"/>
    </source>
</evidence>
<dbReference type="EMBL" id="CADCUW010000621">
    <property type="protein sequence ID" value="CAA9452795.1"/>
    <property type="molecule type" value="Genomic_DNA"/>
</dbReference>
<feature type="region of interest" description="Disordered" evidence="1">
    <location>
        <begin position="1"/>
        <end position="37"/>
    </location>
</feature>
<name>A0A6J4R1F9_9ACTN</name>
<feature type="compositionally biased region" description="Low complexity" evidence="1">
    <location>
        <begin position="14"/>
        <end position="32"/>
    </location>
</feature>
<dbReference type="InterPro" id="IPR035437">
    <property type="entry name" value="SNase_OB-fold_sf"/>
</dbReference>
<feature type="non-terminal residue" evidence="2">
    <location>
        <position position="87"/>
    </location>
</feature>
<gene>
    <name evidence="2" type="ORF">AVDCRST_MAG01-01-4789</name>
</gene>
<proteinExistence type="predicted"/>